<dbReference type="Pfam" id="PF05159">
    <property type="entry name" value="Capsule_synth"/>
    <property type="match status" value="1"/>
</dbReference>
<dbReference type="InterPro" id="IPR007833">
    <property type="entry name" value="Capsule_polysaccharide_synth"/>
</dbReference>
<dbReference type="GO" id="GO:0015774">
    <property type="term" value="P:polysaccharide transport"/>
    <property type="evidence" value="ECO:0007669"/>
    <property type="project" value="InterPro"/>
</dbReference>
<dbReference type="RefSeq" id="WP_130431722.1">
    <property type="nucleotide sequence ID" value="NZ_SHKP01000006.1"/>
</dbReference>
<reference evidence="1 2" key="1">
    <citation type="submission" date="2019-02" db="EMBL/GenBank/DDBJ databases">
        <title>Genomic Encyclopedia of Type Strains, Phase IV (KMG-IV): sequencing the most valuable type-strain genomes for metagenomic binning, comparative biology and taxonomic classification.</title>
        <authorList>
            <person name="Goeker M."/>
        </authorList>
    </citation>
    <scope>NUCLEOTIDE SEQUENCE [LARGE SCALE GENOMIC DNA]</scope>
    <source>
        <strain evidence="1 2">DSM 19570</strain>
    </source>
</reference>
<dbReference type="GO" id="GO:0000271">
    <property type="term" value="P:polysaccharide biosynthetic process"/>
    <property type="evidence" value="ECO:0007669"/>
    <property type="project" value="InterPro"/>
</dbReference>
<gene>
    <name evidence="1" type="ORF">EV670_1992</name>
</gene>
<dbReference type="EMBL" id="SHKP01000006">
    <property type="protein sequence ID" value="RZT97601.1"/>
    <property type="molecule type" value="Genomic_DNA"/>
</dbReference>
<dbReference type="CDD" id="cd16441">
    <property type="entry name" value="beta_Kdo_transferase_KpsS"/>
    <property type="match status" value="1"/>
</dbReference>
<proteinExistence type="predicted"/>
<comment type="caution">
    <text evidence="1">The sequence shown here is derived from an EMBL/GenBank/DDBJ whole genome shotgun (WGS) entry which is preliminary data.</text>
</comment>
<protein>
    <submittedName>
        <fullName evidence="1">Capsular polysaccharide export protein</fullName>
    </submittedName>
</protein>
<evidence type="ECO:0000313" key="2">
    <source>
        <dbReference type="Proteomes" id="UP000293671"/>
    </source>
</evidence>
<dbReference type="OrthoDB" id="9794206at2"/>
<organism evidence="1 2">
    <name type="scientific">Rivibacter subsaxonicus</name>
    <dbReference type="NCBI Taxonomy" id="457575"/>
    <lineage>
        <taxon>Bacteria</taxon>
        <taxon>Pseudomonadati</taxon>
        <taxon>Pseudomonadota</taxon>
        <taxon>Betaproteobacteria</taxon>
        <taxon>Burkholderiales</taxon>
        <taxon>Rivibacter</taxon>
    </lineage>
</organism>
<dbReference type="AlphaFoldDB" id="A0A4Q7VMQ0"/>
<name>A0A4Q7VMQ0_9BURK</name>
<sequence>MLLLQGPMGPFFANLADVLEQHGIGVSKVHFNGGDAWFYGRRPADRYNGTLDQWSGWLAQRLQSRRIDAIVLFGQVRPVHEAAIAVARELGVRCYVFEEGYLRPDFVTLETGGVNAWSPLPREAKAYGERRPRMPKPAPTGQRFRRTAWIAIQYSFTSTVARPFFGSLPHHRALNPITEPLRWVRSGLRKLRYAWSQRHELARLCAPETARRWYLFPLQVANDSQVTHHSPFGSMTTAIDAVLASFADHAPADTHLVVKHHPMDRAYSDYSSLLRQRAREFGLEGRIHYVHDLHLPTLLRHTRGVVTVNSTVGLQAMYHRAPVCVLGESFYAIPGLVHGAGLSSFWRTAAVPDAALFARFRAHLQRHTQLNASFYAAAPGLAHLLAAPVEVSRPQELAPLGSSRRYAA</sequence>
<evidence type="ECO:0000313" key="1">
    <source>
        <dbReference type="EMBL" id="RZT97601.1"/>
    </source>
</evidence>
<accession>A0A4Q7VMQ0</accession>
<dbReference type="Proteomes" id="UP000293671">
    <property type="component" value="Unassembled WGS sequence"/>
</dbReference>
<keyword evidence="2" id="KW-1185">Reference proteome</keyword>